<dbReference type="PRINTS" id="PR00111">
    <property type="entry name" value="ABHYDROLASE"/>
</dbReference>
<proteinExistence type="predicted"/>
<reference evidence="2 3" key="1">
    <citation type="submission" date="2020-02" db="EMBL/GenBank/DDBJ databases">
        <authorList>
            <person name="Kim M.K."/>
        </authorList>
    </citation>
    <scope>NUCLEOTIDE SEQUENCE [LARGE SCALE GENOMIC DNA]</scope>
    <source>
        <strain evidence="2 3">17J57-3</strain>
    </source>
</reference>
<dbReference type="InterPro" id="IPR000073">
    <property type="entry name" value="AB_hydrolase_1"/>
</dbReference>
<evidence type="ECO:0000313" key="2">
    <source>
        <dbReference type="EMBL" id="NEX62377.1"/>
    </source>
</evidence>
<protein>
    <submittedName>
        <fullName evidence="2">Alpha/beta fold hydrolase</fullName>
    </submittedName>
</protein>
<gene>
    <name evidence="2" type="ORF">G3574_14905</name>
</gene>
<dbReference type="InterPro" id="IPR029058">
    <property type="entry name" value="AB_hydrolase_fold"/>
</dbReference>
<dbReference type="Pfam" id="PF00561">
    <property type="entry name" value="Abhydrolase_1"/>
    <property type="match status" value="1"/>
</dbReference>
<dbReference type="PANTHER" id="PTHR43798:SF24">
    <property type="entry name" value="CIS-3-ALKYL-4-ALKYLOXETAN-2-ONE DECARBOXYLASE"/>
    <property type="match status" value="1"/>
</dbReference>
<dbReference type="SUPFAM" id="SSF53474">
    <property type="entry name" value="alpha/beta-Hydrolases"/>
    <property type="match status" value="1"/>
</dbReference>
<comment type="caution">
    <text evidence="2">The sequence shown here is derived from an EMBL/GenBank/DDBJ whole genome shotgun (WGS) entry which is preliminary data.</text>
</comment>
<keyword evidence="2" id="KW-0378">Hydrolase</keyword>
<keyword evidence="3" id="KW-1185">Reference proteome</keyword>
<dbReference type="PRINTS" id="PR00412">
    <property type="entry name" value="EPOXHYDRLASE"/>
</dbReference>
<dbReference type="InterPro" id="IPR050266">
    <property type="entry name" value="AB_hydrolase_sf"/>
</dbReference>
<sequence length="280" mass="31140">MFVNVDGARIHFSDSGEGAPVLFLHGIPDSCTVWDGVIPTVSQGHRCLAPDLPGFGQSAEPHGFRVNLENMARFIDGFLDALGITEPIHLVVHDIGGPYGLAWAVRHPDRVRSIAIMNTVFQSEYRWHRYGRICRTRGLGELLQLLTSQSGLARAMRQNSGANKPSRAHVSATYRAFTGRVRRMVLRLYRGLDPEVFEGWDASLRALSNSVPSLVMWGDRDTYIGSVFADRFGARQVMHFPESGHWLMLEAPEVVSRRLLALFAEEVPCREAAAGRLISC</sequence>
<dbReference type="GO" id="GO:0016787">
    <property type="term" value="F:hydrolase activity"/>
    <property type="evidence" value="ECO:0007669"/>
    <property type="project" value="UniProtKB-KW"/>
</dbReference>
<dbReference type="RefSeq" id="WP_163964541.1">
    <property type="nucleotide sequence ID" value="NZ_JAAIVB010000048.1"/>
</dbReference>
<dbReference type="Proteomes" id="UP000482155">
    <property type="component" value="Unassembled WGS sequence"/>
</dbReference>
<dbReference type="PANTHER" id="PTHR43798">
    <property type="entry name" value="MONOACYLGLYCEROL LIPASE"/>
    <property type="match status" value="1"/>
</dbReference>
<feature type="domain" description="AB hydrolase-1" evidence="1">
    <location>
        <begin position="20"/>
        <end position="252"/>
    </location>
</feature>
<name>A0A6B3SNR2_9BURK</name>
<organism evidence="2 3">
    <name type="scientific">Noviherbaspirillum galbum</name>
    <dbReference type="NCBI Taxonomy" id="2709383"/>
    <lineage>
        <taxon>Bacteria</taxon>
        <taxon>Pseudomonadati</taxon>
        <taxon>Pseudomonadota</taxon>
        <taxon>Betaproteobacteria</taxon>
        <taxon>Burkholderiales</taxon>
        <taxon>Oxalobacteraceae</taxon>
        <taxon>Noviherbaspirillum</taxon>
    </lineage>
</organism>
<accession>A0A6B3SNR2</accession>
<dbReference type="Gene3D" id="3.40.50.1820">
    <property type="entry name" value="alpha/beta hydrolase"/>
    <property type="match status" value="1"/>
</dbReference>
<evidence type="ECO:0000313" key="3">
    <source>
        <dbReference type="Proteomes" id="UP000482155"/>
    </source>
</evidence>
<dbReference type="GO" id="GO:0016020">
    <property type="term" value="C:membrane"/>
    <property type="evidence" value="ECO:0007669"/>
    <property type="project" value="TreeGrafter"/>
</dbReference>
<dbReference type="InterPro" id="IPR000639">
    <property type="entry name" value="Epox_hydrolase-like"/>
</dbReference>
<dbReference type="AlphaFoldDB" id="A0A6B3SNR2"/>
<dbReference type="EMBL" id="JAAIVB010000048">
    <property type="protein sequence ID" value="NEX62377.1"/>
    <property type="molecule type" value="Genomic_DNA"/>
</dbReference>
<evidence type="ECO:0000259" key="1">
    <source>
        <dbReference type="Pfam" id="PF00561"/>
    </source>
</evidence>